<dbReference type="AlphaFoldDB" id="A0ABD0PBC6"/>
<dbReference type="Proteomes" id="UP001529510">
    <property type="component" value="Unassembled WGS sequence"/>
</dbReference>
<reference evidence="2 3" key="1">
    <citation type="submission" date="2024-05" db="EMBL/GenBank/DDBJ databases">
        <title>Genome sequencing and assembly of Indian major carp, Cirrhinus mrigala (Hamilton, 1822).</title>
        <authorList>
            <person name="Mohindra V."/>
            <person name="Chowdhury L.M."/>
            <person name="Lal K."/>
            <person name="Jena J.K."/>
        </authorList>
    </citation>
    <scope>NUCLEOTIDE SEQUENCE [LARGE SCALE GENOMIC DNA]</scope>
    <source>
        <strain evidence="2">CM1030</strain>
        <tissue evidence="2">Blood</tissue>
    </source>
</reference>
<feature type="non-terminal residue" evidence="2">
    <location>
        <position position="62"/>
    </location>
</feature>
<proteinExistence type="predicted"/>
<dbReference type="EMBL" id="JAMKFB020000017">
    <property type="protein sequence ID" value="KAL0171010.1"/>
    <property type="molecule type" value="Genomic_DNA"/>
</dbReference>
<organism evidence="2 3">
    <name type="scientific">Cirrhinus mrigala</name>
    <name type="common">Mrigala</name>
    <dbReference type="NCBI Taxonomy" id="683832"/>
    <lineage>
        <taxon>Eukaryota</taxon>
        <taxon>Metazoa</taxon>
        <taxon>Chordata</taxon>
        <taxon>Craniata</taxon>
        <taxon>Vertebrata</taxon>
        <taxon>Euteleostomi</taxon>
        <taxon>Actinopterygii</taxon>
        <taxon>Neopterygii</taxon>
        <taxon>Teleostei</taxon>
        <taxon>Ostariophysi</taxon>
        <taxon>Cypriniformes</taxon>
        <taxon>Cyprinidae</taxon>
        <taxon>Labeoninae</taxon>
        <taxon>Labeonini</taxon>
        <taxon>Cirrhinus</taxon>
    </lineage>
</organism>
<comment type="caution">
    <text evidence="2">The sequence shown here is derived from an EMBL/GenBank/DDBJ whole genome shotgun (WGS) entry which is preliminary data.</text>
</comment>
<keyword evidence="3" id="KW-1185">Reference proteome</keyword>
<keyword evidence="1" id="KW-0472">Membrane</keyword>
<keyword evidence="1" id="KW-1133">Transmembrane helix</keyword>
<evidence type="ECO:0000313" key="2">
    <source>
        <dbReference type="EMBL" id="KAL0171010.1"/>
    </source>
</evidence>
<accession>A0ABD0PBC6</accession>
<gene>
    <name evidence="2" type="ORF">M9458_035606</name>
</gene>
<sequence>MVDKGPLLTSAIIFYLSIGAAIFQVIEEPNWEIAVKNYKAEKEKILKQYPCLTKADLDHILE</sequence>
<evidence type="ECO:0000313" key="3">
    <source>
        <dbReference type="Proteomes" id="UP001529510"/>
    </source>
</evidence>
<evidence type="ECO:0000256" key="1">
    <source>
        <dbReference type="SAM" id="Phobius"/>
    </source>
</evidence>
<protein>
    <submittedName>
        <fullName evidence="2">Uncharacterized protein</fullName>
    </submittedName>
</protein>
<dbReference type="Gene3D" id="1.10.287.70">
    <property type="match status" value="1"/>
</dbReference>
<name>A0ABD0PBC6_CIRMR</name>
<keyword evidence="1" id="KW-0812">Transmembrane</keyword>
<feature type="transmembrane region" description="Helical" evidence="1">
    <location>
        <begin position="6"/>
        <end position="26"/>
    </location>
</feature>